<dbReference type="Pfam" id="PF12704">
    <property type="entry name" value="MacB_PCD"/>
    <property type="match status" value="2"/>
</dbReference>
<gene>
    <name evidence="9" type="ORF">GM418_13610</name>
</gene>
<evidence type="ECO:0000259" key="8">
    <source>
        <dbReference type="Pfam" id="PF12704"/>
    </source>
</evidence>
<name>A0A6I6K3Z2_9BACT</name>
<reference evidence="9 10" key="1">
    <citation type="submission" date="2019-11" db="EMBL/GenBank/DDBJ databases">
        <authorList>
            <person name="Zheng R.K."/>
            <person name="Sun C.M."/>
        </authorList>
    </citation>
    <scope>NUCLEOTIDE SEQUENCE [LARGE SCALE GENOMIC DNA]</scope>
    <source>
        <strain evidence="9 10">WC007</strain>
    </source>
</reference>
<dbReference type="InterPro" id="IPR050250">
    <property type="entry name" value="Macrolide_Exporter_MacB"/>
</dbReference>
<keyword evidence="3 6" id="KW-0812">Transmembrane</keyword>
<feature type="transmembrane region" description="Helical" evidence="6">
    <location>
        <begin position="432"/>
        <end position="451"/>
    </location>
</feature>
<dbReference type="Proteomes" id="UP000428260">
    <property type="component" value="Chromosome"/>
</dbReference>
<proteinExistence type="predicted"/>
<dbReference type="PANTHER" id="PTHR30572">
    <property type="entry name" value="MEMBRANE COMPONENT OF TRANSPORTER-RELATED"/>
    <property type="match status" value="1"/>
</dbReference>
<feature type="transmembrane region" description="Helical" evidence="6">
    <location>
        <begin position="21"/>
        <end position="41"/>
    </location>
</feature>
<feature type="transmembrane region" description="Helical" evidence="6">
    <location>
        <begin position="294"/>
        <end position="313"/>
    </location>
</feature>
<feature type="domain" description="MacB-like periplasmic core" evidence="8">
    <location>
        <begin position="439"/>
        <end position="630"/>
    </location>
</feature>
<dbReference type="GO" id="GO:0005886">
    <property type="term" value="C:plasma membrane"/>
    <property type="evidence" value="ECO:0007669"/>
    <property type="project" value="UniProtKB-SubCell"/>
</dbReference>
<dbReference type="PROSITE" id="PS51257">
    <property type="entry name" value="PROKAR_LIPOPROTEIN"/>
    <property type="match status" value="1"/>
</dbReference>
<dbReference type="KEGG" id="mcos:GM418_13610"/>
<keyword evidence="5 6" id="KW-0472">Membrane</keyword>
<dbReference type="AlphaFoldDB" id="A0A6I6K3Z2"/>
<feature type="domain" description="ABC3 transporter permease C-terminal" evidence="7">
    <location>
        <begin position="693"/>
        <end position="806"/>
    </location>
</feature>
<evidence type="ECO:0000256" key="3">
    <source>
        <dbReference type="ARBA" id="ARBA00022692"/>
    </source>
</evidence>
<feature type="transmembrane region" description="Helical" evidence="6">
    <location>
        <begin position="342"/>
        <end position="364"/>
    </location>
</feature>
<keyword evidence="10" id="KW-1185">Reference proteome</keyword>
<comment type="subcellular location">
    <subcellularLocation>
        <location evidence="1">Cell membrane</location>
        <topology evidence="1">Multi-pass membrane protein</topology>
    </subcellularLocation>
</comment>
<feature type="transmembrane region" description="Helical" evidence="6">
    <location>
        <begin position="689"/>
        <end position="713"/>
    </location>
</feature>
<dbReference type="GO" id="GO:0022857">
    <property type="term" value="F:transmembrane transporter activity"/>
    <property type="evidence" value="ECO:0007669"/>
    <property type="project" value="TreeGrafter"/>
</dbReference>
<organism evidence="9 10">
    <name type="scientific">Maribellus comscasis</name>
    <dbReference type="NCBI Taxonomy" id="2681766"/>
    <lineage>
        <taxon>Bacteria</taxon>
        <taxon>Pseudomonadati</taxon>
        <taxon>Bacteroidota</taxon>
        <taxon>Bacteroidia</taxon>
        <taxon>Marinilabiliales</taxon>
        <taxon>Prolixibacteraceae</taxon>
        <taxon>Maribellus</taxon>
    </lineage>
</organism>
<dbReference type="PANTHER" id="PTHR30572:SF18">
    <property type="entry name" value="ABC-TYPE MACROLIDE FAMILY EXPORT SYSTEM PERMEASE COMPONENT 2"/>
    <property type="match status" value="1"/>
</dbReference>
<feature type="transmembrane region" description="Helical" evidence="6">
    <location>
        <begin position="384"/>
        <end position="411"/>
    </location>
</feature>
<sequence length="813" mass="92464">MIRNYFKIAWRNLRKNKVFSFINIFGLAIGMVACIIILQYVSFETSYDDFRKPTLYRIADYSYINGTENSKRAQTAPALAPVIKREIPEVIDAARVVHTAPLMSDPVMQSGEYSFHEEKIYFADPSFLSVFSYQMTSGTIEQSLNEPNTVVISESMKQKYFSGKEALDKSLIFHEGERGSVVLNVTGVFKDIPENSHLHTDFLVSFSSLPWNLDENWDWGNFYNYVEILPGTDPSIVKNKINAVQEKYRGEIFAEWRKGGYTRELYLQPIQDIHLDSHLEAEAESNGSRRIVEILSVVALFVLAIAWINYINLTTAKSVERAKEIGVRKISGSNRKQLSAQFLTESFLTNSIATLLAFIIIRFLEPSLHKLTNINFNPELNTEITITLIALFLAGVVLSGLYPTFVLSSFNPLQVLKKNLNGSGNGNQLRKGLVVFQFAASIILIVVTLTFKKQLNFMLNKNLGINLEKALIVKGPGIKDSTYQDHLSYFKHEVTQIPSVKEVAVSSSIPGRELSWGRSFYQPDSPENRHGVNIVAVDEDFFDLYETSFVAGRNFSKENTSDRGALIFNETAIHLLGFQKAGDAIQKNIIWEESENDLHSKEIIGVIKDFNQESLQKEVGPIVFALKQYLNAPWAGEYYSLKVNTEDYPKAMAQIKEKWNQAFPNSPFEYFFLDEFYNRQYQAESQFNLLFSVFSALAIFIASMGLFGLSYFTTTQKIKEIGIRKVNGARVSEILTMLNNNFLKWMAIAFVVSVPPAYYTMHKWLESFAYRTNLSWWIFALAGILALGIALLTVSWQSWRAATRNPVEALRYE</sequence>
<keyword evidence="2" id="KW-1003">Cell membrane</keyword>
<dbReference type="InterPro" id="IPR003838">
    <property type="entry name" value="ABC3_permease_C"/>
</dbReference>
<accession>A0A6I6K3Z2</accession>
<protein>
    <submittedName>
        <fullName evidence="9">FtsX-like permease family protein</fullName>
    </submittedName>
</protein>
<evidence type="ECO:0000313" key="9">
    <source>
        <dbReference type="EMBL" id="QGY44664.1"/>
    </source>
</evidence>
<evidence type="ECO:0000256" key="2">
    <source>
        <dbReference type="ARBA" id="ARBA00022475"/>
    </source>
</evidence>
<evidence type="ECO:0000256" key="4">
    <source>
        <dbReference type="ARBA" id="ARBA00022989"/>
    </source>
</evidence>
<dbReference type="InterPro" id="IPR025857">
    <property type="entry name" value="MacB_PCD"/>
</dbReference>
<feature type="transmembrane region" description="Helical" evidence="6">
    <location>
        <begin position="734"/>
        <end position="754"/>
    </location>
</feature>
<evidence type="ECO:0000256" key="1">
    <source>
        <dbReference type="ARBA" id="ARBA00004651"/>
    </source>
</evidence>
<dbReference type="RefSeq" id="WP_158867189.1">
    <property type="nucleotide sequence ID" value="NZ_CP046401.1"/>
</dbReference>
<dbReference type="Pfam" id="PF02687">
    <property type="entry name" value="FtsX"/>
    <property type="match status" value="2"/>
</dbReference>
<evidence type="ECO:0000256" key="6">
    <source>
        <dbReference type="SAM" id="Phobius"/>
    </source>
</evidence>
<feature type="domain" description="ABC3 transporter permease C-terminal" evidence="7">
    <location>
        <begin position="297"/>
        <end position="411"/>
    </location>
</feature>
<feature type="transmembrane region" description="Helical" evidence="6">
    <location>
        <begin position="774"/>
        <end position="794"/>
    </location>
</feature>
<feature type="domain" description="MacB-like periplasmic core" evidence="8">
    <location>
        <begin position="20"/>
        <end position="243"/>
    </location>
</feature>
<evidence type="ECO:0000259" key="7">
    <source>
        <dbReference type="Pfam" id="PF02687"/>
    </source>
</evidence>
<keyword evidence="4 6" id="KW-1133">Transmembrane helix</keyword>
<dbReference type="EMBL" id="CP046401">
    <property type="protein sequence ID" value="QGY44664.1"/>
    <property type="molecule type" value="Genomic_DNA"/>
</dbReference>
<evidence type="ECO:0000313" key="10">
    <source>
        <dbReference type="Proteomes" id="UP000428260"/>
    </source>
</evidence>
<evidence type="ECO:0000256" key="5">
    <source>
        <dbReference type="ARBA" id="ARBA00023136"/>
    </source>
</evidence>